<evidence type="ECO:0008006" key="5">
    <source>
        <dbReference type="Google" id="ProtNLM"/>
    </source>
</evidence>
<evidence type="ECO:0000256" key="2">
    <source>
        <dbReference type="SAM" id="MobiDB-lite"/>
    </source>
</evidence>
<evidence type="ECO:0000313" key="4">
    <source>
        <dbReference type="Proteomes" id="UP000230779"/>
    </source>
</evidence>
<accession>A0A2M7RKC8</accession>
<feature type="region of interest" description="Disordered" evidence="2">
    <location>
        <begin position="1"/>
        <end position="24"/>
    </location>
</feature>
<organism evidence="3 4">
    <name type="scientific">Candidatus Kerfeldbacteria bacterium CG_4_10_14_0_8_um_filter_42_10</name>
    <dbReference type="NCBI Taxonomy" id="2014248"/>
    <lineage>
        <taxon>Bacteria</taxon>
        <taxon>Candidatus Kerfeldiibacteriota</taxon>
    </lineage>
</organism>
<dbReference type="Pfam" id="PF17253">
    <property type="entry name" value="DUF5320"/>
    <property type="match status" value="1"/>
</dbReference>
<dbReference type="AlphaFoldDB" id="A0A2M7RKC8"/>
<proteinExistence type="predicted"/>
<protein>
    <recommendedName>
        <fullName evidence="5">Cytoplasmic protein</fullName>
    </recommendedName>
</protein>
<keyword evidence="1" id="KW-0175">Coiled coil</keyword>
<feature type="compositionally biased region" description="Gly residues" evidence="2">
    <location>
        <begin position="14"/>
        <end position="24"/>
    </location>
</feature>
<comment type="caution">
    <text evidence="3">The sequence shown here is derived from an EMBL/GenBank/DDBJ whole genome shotgun (WGS) entry which is preliminary data.</text>
</comment>
<evidence type="ECO:0000313" key="3">
    <source>
        <dbReference type="EMBL" id="PIY97164.1"/>
    </source>
</evidence>
<name>A0A2M7RKC8_9BACT</name>
<sequence>MPRLDGTGPLSYGPGTGRGLGPCGGGFRRGWGGYGFRRYISPKNELVALEEEEKMLEEELTAIREEKSALKNQQK</sequence>
<evidence type="ECO:0000256" key="1">
    <source>
        <dbReference type="SAM" id="Coils"/>
    </source>
</evidence>
<gene>
    <name evidence="3" type="ORF">COY66_00970</name>
</gene>
<feature type="coiled-coil region" evidence="1">
    <location>
        <begin position="46"/>
        <end position="73"/>
    </location>
</feature>
<dbReference type="EMBL" id="PFMD01000010">
    <property type="protein sequence ID" value="PIY97164.1"/>
    <property type="molecule type" value="Genomic_DNA"/>
</dbReference>
<reference evidence="3 4" key="1">
    <citation type="submission" date="2017-09" db="EMBL/GenBank/DDBJ databases">
        <title>Depth-based differentiation of microbial function through sediment-hosted aquifers and enrichment of novel symbionts in the deep terrestrial subsurface.</title>
        <authorList>
            <person name="Probst A.J."/>
            <person name="Ladd B."/>
            <person name="Jarett J.K."/>
            <person name="Geller-Mcgrath D.E."/>
            <person name="Sieber C.M."/>
            <person name="Emerson J.B."/>
            <person name="Anantharaman K."/>
            <person name="Thomas B.C."/>
            <person name="Malmstrom R."/>
            <person name="Stieglmeier M."/>
            <person name="Klingl A."/>
            <person name="Woyke T."/>
            <person name="Ryan C.M."/>
            <person name="Banfield J.F."/>
        </authorList>
    </citation>
    <scope>NUCLEOTIDE SEQUENCE [LARGE SCALE GENOMIC DNA]</scope>
    <source>
        <strain evidence="3">CG_4_10_14_0_8_um_filter_42_10</strain>
    </source>
</reference>
<dbReference type="Proteomes" id="UP000230779">
    <property type="component" value="Unassembled WGS sequence"/>
</dbReference>
<dbReference type="InterPro" id="IPR035205">
    <property type="entry name" value="DUF5320"/>
</dbReference>